<dbReference type="CDD" id="cd00104">
    <property type="entry name" value="KAZAL_FS"/>
    <property type="match status" value="2"/>
</dbReference>
<dbReference type="Pfam" id="PF07648">
    <property type="entry name" value="Kazal_2"/>
    <property type="match status" value="2"/>
</dbReference>
<evidence type="ECO:0000256" key="1">
    <source>
        <dbReference type="SAM" id="SignalP"/>
    </source>
</evidence>
<dbReference type="SUPFAM" id="SSF100895">
    <property type="entry name" value="Kazal-type serine protease inhibitors"/>
    <property type="match status" value="2"/>
</dbReference>
<feature type="domain" description="Kazal-like" evidence="2">
    <location>
        <begin position="1"/>
        <end position="62"/>
    </location>
</feature>
<gene>
    <name evidence="4" type="primary">LOC108556956</name>
</gene>
<feature type="signal peptide" evidence="1">
    <location>
        <begin position="1"/>
        <end position="16"/>
    </location>
</feature>
<dbReference type="Gene3D" id="3.30.60.30">
    <property type="match status" value="2"/>
</dbReference>
<sequence length="215" mass="24562">MKCILIIALVVASIVAQPDTDYEEDYPICGSDGNTYGNQYEFYYAYQEDSSLTIQFYGTCEYSVWDDYICRDSPTHWKCGSDGTNYENDCLFDFALKRNPKLMKRFSGSCRSPNDTSVACGTDTKIYSGSLFLAEQSVRPQLGEWPLVYCTSLEPPGPGSYSPFTPPPIIPLREIKTVCGNDLLIYFEETFIAQQKIRPELKELPLRNCYYKPYF</sequence>
<keyword evidence="3" id="KW-1185">Reference proteome</keyword>
<reference evidence="4" key="1">
    <citation type="submission" date="2025-08" db="UniProtKB">
        <authorList>
            <consortium name="RefSeq"/>
        </authorList>
    </citation>
    <scope>IDENTIFICATION</scope>
    <source>
        <tissue evidence="4">Whole Larva</tissue>
    </source>
</reference>
<dbReference type="PANTHER" id="PTHR21179:SF1">
    <property type="entry name" value="KAZ1-TYPE SERINE PROTEASE INHIBITOR-LIKE PROTEIN TYPE EPSILON-RELATED"/>
    <property type="match status" value="1"/>
</dbReference>
<name>A0ABM1M2K2_NICVS</name>
<protein>
    <submittedName>
        <fullName evidence="4">Uncharacterized protein LOC108556956</fullName>
    </submittedName>
</protein>
<dbReference type="Proteomes" id="UP000695000">
    <property type="component" value="Unplaced"/>
</dbReference>
<dbReference type="InterPro" id="IPR036058">
    <property type="entry name" value="Kazal_dom_sf"/>
</dbReference>
<organism evidence="3 4">
    <name type="scientific">Nicrophorus vespilloides</name>
    <name type="common">Boreal carrion beetle</name>
    <dbReference type="NCBI Taxonomy" id="110193"/>
    <lineage>
        <taxon>Eukaryota</taxon>
        <taxon>Metazoa</taxon>
        <taxon>Ecdysozoa</taxon>
        <taxon>Arthropoda</taxon>
        <taxon>Hexapoda</taxon>
        <taxon>Insecta</taxon>
        <taxon>Pterygota</taxon>
        <taxon>Neoptera</taxon>
        <taxon>Endopterygota</taxon>
        <taxon>Coleoptera</taxon>
        <taxon>Polyphaga</taxon>
        <taxon>Staphyliniformia</taxon>
        <taxon>Silphidae</taxon>
        <taxon>Nicrophorinae</taxon>
        <taxon>Nicrophorus</taxon>
    </lineage>
</organism>
<evidence type="ECO:0000313" key="4">
    <source>
        <dbReference type="RefSeq" id="XP_017768802.1"/>
    </source>
</evidence>
<dbReference type="InterPro" id="IPR002350">
    <property type="entry name" value="Kazal_dom"/>
</dbReference>
<dbReference type="GeneID" id="108556956"/>
<dbReference type="RefSeq" id="XP_017768802.1">
    <property type="nucleotide sequence ID" value="XM_017913313.1"/>
</dbReference>
<keyword evidence="1" id="KW-0732">Signal</keyword>
<evidence type="ECO:0000313" key="3">
    <source>
        <dbReference type="Proteomes" id="UP000695000"/>
    </source>
</evidence>
<dbReference type="SMART" id="SM00280">
    <property type="entry name" value="KAZAL"/>
    <property type="match status" value="2"/>
</dbReference>
<feature type="chain" id="PRO_5045114024" evidence="1">
    <location>
        <begin position="17"/>
        <end position="215"/>
    </location>
</feature>
<evidence type="ECO:0000259" key="2">
    <source>
        <dbReference type="PROSITE" id="PS51465"/>
    </source>
</evidence>
<dbReference type="PROSITE" id="PS51465">
    <property type="entry name" value="KAZAL_2"/>
    <property type="match status" value="1"/>
</dbReference>
<accession>A0ABM1M2K2</accession>
<dbReference type="InterPro" id="IPR039932">
    <property type="entry name" value="Spink4-like"/>
</dbReference>
<proteinExistence type="predicted"/>
<dbReference type="PANTHER" id="PTHR21179">
    <property type="entry name" value="SERINE-TYPE ENDOPEPTIDASE INHIBITOR"/>
    <property type="match status" value="1"/>
</dbReference>